<sequence length="232" mass="26438">MKRIIRMMISVFIIILLFSSCSSKAEVNIASLNGSGENKEEVPDISIQSPMTLSNNDMFPINGQHQYLRLKMIKGTYYEDWSPGAYMGTLWEGYYIIELADESGNAIAQTDLSKIYDEPLLFNSQFQIQFGDYNNDGNIDFTIGQYASSNGRDYKLFTLGKNGKVEELPINGYSSLFISNTTGYYSTKLTESNNGTFKIEYYDNSKGEYFEDAFEWNGKEFIKIDSRETKSN</sequence>
<accession>A0A645B0T1</accession>
<comment type="caution">
    <text evidence="1">The sequence shown here is derived from an EMBL/GenBank/DDBJ whole genome shotgun (WGS) entry which is preliminary data.</text>
</comment>
<dbReference type="SUPFAM" id="SSF69318">
    <property type="entry name" value="Integrin alpha N-terminal domain"/>
    <property type="match status" value="1"/>
</dbReference>
<protein>
    <recommendedName>
        <fullName evidence="2">Lipoprotein</fullName>
    </recommendedName>
</protein>
<gene>
    <name evidence="1" type="ORF">SDC9_105856</name>
</gene>
<name>A0A645B0T1_9ZZZZ</name>
<dbReference type="InterPro" id="IPR028994">
    <property type="entry name" value="Integrin_alpha_N"/>
</dbReference>
<reference evidence="1" key="1">
    <citation type="submission" date="2019-08" db="EMBL/GenBank/DDBJ databases">
        <authorList>
            <person name="Kucharzyk K."/>
            <person name="Murdoch R.W."/>
            <person name="Higgins S."/>
            <person name="Loffler F."/>
        </authorList>
    </citation>
    <scope>NUCLEOTIDE SEQUENCE</scope>
</reference>
<organism evidence="1">
    <name type="scientific">bioreactor metagenome</name>
    <dbReference type="NCBI Taxonomy" id="1076179"/>
    <lineage>
        <taxon>unclassified sequences</taxon>
        <taxon>metagenomes</taxon>
        <taxon>ecological metagenomes</taxon>
    </lineage>
</organism>
<dbReference type="EMBL" id="VSSQ01017079">
    <property type="protein sequence ID" value="MPM59019.1"/>
    <property type="molecule type" value="Genomic_DNA"/>
</dbReference>
<evidence type="ECO:0008006" key="2">
    <source>
        <dbReference type="Google" id="ProtNLM"/>
    </source>
</evidence>
<dbReference type="AlphaFoldDB" id="A0A645B0T1"/>
<evidence type="ECO:0000313" key="1">
    <source>
        <dbReference type="EMBL" id="MPM59019.1"/>
    </source>
</evidence>
<dbReference type="PROSITE" id="PS51257">
    <property type="entry name" value="PROKAR_LIPOPROTEIN"/>
    <property type="match status" value="1"/>
</dbReference>
<proteinExistence type="predicted"/>